<evidence type="ECO:0000256" key="1">
    <source>
        <dbReference type="SAM" id="MobiDB-lite"/>
    </source>
</evidence>
<name>A0A9D2B1B2_9GAMM</name>
<organism evidence="2 3">
    <name type="scientific">Candidatus Anaerobiospirillum pullistercoris</name>
    <dbReference type="NCBI Taxonomy" id="2838452"/>
    <lineage>
        <taxon>Bacteria</taxon>
        <taxon>Pseudomonadati</taxon>
        <taxon>Pseudomonadota</taxon>
        <taxon>Gammaproteobacteria</taxon>
        <taxon>Aeromonadales</taxon>
        <taxon>Succinivibrionaceae</taxon>
        <taxon>Anaerobiospirillum</taxon>
    </lineage>
</organism>
<dbReference type="AlphaFoldDB" id="A0A9D2B1B2"/>
<evidence type="ECO:0000313" key="3">
    <source>
        <dbReference type="Proteomes" id="UP000886829"/>
    </source>
</evidence>
<feature type="region of interest" description="Disordered" evidence="1">
    <location>
        <begin position="515"/>
        <end position="558"/>
    </location>
</feature>
<reference evidence="2" key="1">
    <citation type="journal article" date="2021" name="PeerJ">
        <title>Extensive microbial diversity within the chicken gut microbiome revealed by metagenomics and culture.</title>
        <authorList>
            <person name="Gilroy R."/>
            <person name="Ravi A."/>
            <person name="Getino M."/>
            <person name="Pursley I."/>
            <person name="Horton D.L."/>
            <person name="Alikhan N.F."/>
            <person name="Baker D."/>
            <person name="Gharbi K."/>
            <person name="Hall N."/>
            <person name="Watson M."/>
            <person name="Adriaenssens E.M."/>
            <person name="Foster-Nyarko E."/>
            <person name="Jarju S."/>
            <person name="Secka A."/>
            <person name="Antonio M."/>
            <person name="Oren A."/>
            <person name="Chaudhuri R.R."/>
            <person name="La Ragione R."/>
            <person name="Hildebrand F."/>
            <person name="Pallen M.J."/>
        </authorList>
    </citation>
    <scope>NUCLEOTIDE SEQUENCE</scope>
    <source>
        <strain evidence="2">USASDec5-558</strain>
    </source>
</reference>
<proteinExistence type="predicted"/>
<accession>A0A9D2B1B2</accession>
<dbReference type="Proteomes" id="UP000886829">
    <property type="component" value="Unassembled WGS sequence"/>
</dbReference>
<evidence type="ECO:0000313" key="2">
    <source>
        <dbReference type="EMBL" id="HIX56799.1"/>
    </source>
</evidence>
<feature type="compositionally biased region" description="Polar residues" evidence="1">
    <location>
        <begin position="537"/>
        <end position="546"/>
    </location>
</feature>
<reference evidence="2" key="2">
    <citation type="submission" date="2021-04" db="EMBL/GenBank/DDBJ databases">
        <authorList>
            <person name="Gilroy R."/>
        </authorList>
    </citation>
    <scope>NUCLEOTIDE SEQUENCE</scope>
    <source>
        <strain evidence="2">USASDec5-558</strain>
    </source>
</reference>
<gene>
    <name evidence="2" type="ORF">H9850_04935</name>
</gene>
<comment type="caution">
    <text evidence="2">The sequence shown here is derived from an EMBL/GenBank/DDBJ whole genome shotgun (WGS) entry which is preliminary data.</text>
</comment>
<protein>
    <submittedName>
        <fullName evidence="2">Uncharacterized protein</fullName>
    </submittedName>
</protein>
<dbReference type="EMBL" id="DXEV01000094">
    <property type="protein sequence ID" value="HIX56799.1"/>
    <property type="molecule type" value="Genomic_DNA"/>
</dbReference>
<sequence>METSIIPTLSLQSLRLFNLRNHCDLFPRGKEPSFPQIIAVADCFARDEFVLPREVVIGSGKVVNDFGELCDCYQTFAFRFDVPSVIECDNYKDVLVTVSADEFGHGVAYIDRENVELLFKGLFNKSVSLSRPLNDYARDPENYKEPCASGIDRYQLDVLVRVAKALDRANGGNAAVGRVIKLGKAIVEKVGFTDTSFRREGRLIDARESLYQQAKEDNGETLQELIESAPIVDGKVHNIHPETGKFCSFHPNLCVVEPDTDELLEKSNYLISLSALCTVLSFKALMAFDLEFVPSMVAIALKANNLLEGLACAYYAAPCDSSKPDLLIPRETAYILCAIFDRGYCMSDLVSYIKAADCAAAKFFAEGSYKNYDIGLLPFEISLVGITADAPVSAAAPKAQEAVATETTIAPENAAKVAMGVAETAEAIVINPEPKALEPEQVPELSAPDDGFELNPNAKHRLEVAMEAAFGLRNPVLDAEQDALAGELQAQLDAEAAESARMGFESAYNDLETADSADPSYWGDPDDDQEFDGANVNADSASNAFNGTDGGDMSEPLTPEQDALKSAVHTSTHLPVPTAPISMAQDDQGKDLQTDFLPDEWRDWDQAVAGVYIPNVGTVAILPGDEAAGDYGCFSDIYRDSLIEDFDPESYVSIVDDPEFVELRDAEDNALQGRNPYASESGVVANSFGLDSVQELTYEKPMLKPRGWGSFDFETTNPYFNESTKRFEVDLKGGCNELEHFTLKGIVLRFIPVEPNMYRLPDGGAFVTFGFTNSRKSTLVDVDSFFKAWLNLLHEKIQGCDVAELYQFGQKEIPLTKVLKRDLFRLVLDWGGTFVPLQALLRLSDNYNSILLDSALFCLRVGEVRVKNAADVYAA</sequence>